<dbReference type="Proteomes" id="UP001595859">
    <property type="component" value="Unassembled WGS sequence"/>
</dbReference>
<evidence type="ECO:0000313" key="2">
    <source>
        <dbReference type="EMBL" id="MFC4859193.1"/>
    </source>
</evidence>
<accession>A0ABV9SBU5</accession>
<evidence type="ECO:0008006" key="4">
    <source>
        <dbReference type="Google" id="ProtNLM"/>
    </source>
</evidence>
<dbReference type="RefSeq" id="WP_378062110.1">
    <property type="nucleotide sequence ID" value="NZ_JBHSIS010000027.1"/>
</dbReference>
<name>A0ABV9SBU5_9PSEU</name>
<evidence type="ECO:0000256" key="1">
    <source>
        <dbReference type="SAM" id="MobiDB-lite"/>
    </source>
</evidence>
<sequence>MSFSNVWLMWRSCTNGHLLLQVDASSDNFSFARTVPFDVMEALTDDGRVDVTDDPAADLIRAESRCRLKAAHIENTTAQLYTMALSEVSDVLGYPPTQTDFTDELLEQAMDPARPPTLLRTALNQFVASCEVLSAAHDRVRAIRAFVLNLDLPGVDAPAGLLAGAQSGWRRDPATPRQVSTYASEEVFVAAKPRRRVVGAARALDNGMNVSDGTLVAGEVFGVGWRRDGDDDDPYTDEPAVLGPWQLGYIPATGEIYATRRCHYRDPQVWLLARGHTNPEWTRRLLGTLKRRMGEPNSLLLVADALRVSAGNDPHFPDRQRGRRRGGGQGRGSGGRAPDVRGDAAGSGWG</sequence>
<gene>
    <name evidence="2" type="ORF">ACFPCV_37335</name>
</gene>
<evidence type="ECO:0000313" key="3">
    <source>
        <dbReference type="Proteomes" id="UP001595859"/>
    </source>
</evidence>
<feature type="region of interest" description="Disordered" evidence="1">
    <location>
        <begin position="311"/>
        <end position="350"/>
    </location>
</feature>
<protein>
    <recommendedName>
        <fullName evidence="4">DUF4238 domain-containing protein</fullName>
    </recommendedName>
</protein>
<comment type="caution">
    <text evidence="2">The sequence shown here is derived from an EMBL/GenBank/DDBJ whole genome shotgun (WGS) entry which is preliminary data.</text>
</comment>
<organism evidence="2 3">
    <name type="scientific">Actinophytocola glycyrrhizae</name>
    <dbReference type="NCBI Taxonomy" id="2044873"/>
    <lineage>
        <taxon>Bacteria</taxon>
        <taxon>Bacillati</taxon>
        <taxon>Actinomycetota</taxon>
        <taxon>Actinomycetes</taxon>
        <taxon>Pseudonocardiales</taxon>
        <taxon>Pseudonocardiaceae</taxon>
    </lineage>
</organism>
<dbReference type="EMBL" id="JBHSIS010000027">
    <property type="protein sequence ID" value="MFC4859193.1"/>
    <property type="molecule type" value="Genomic_DNA"/>
</dbReference>
<keyword evidence="3" id="KW-1185">Reference proteome</keyword>
<proteinExistence type="predicted"/>
<reference evidence="3" key="1">
    <citation type="journal article" date="2019" name="Int. J. Syst. Evol. Microbiol.">
        <title>The Global Catalogue of Microorganisms (GCM) 10K type strain sequencing project: providing services to taxonomists for standard genome sequencing and annotation.</title>
        <authorList>
            <consortium name="The Broad Institute Genomics Platform"/>
            <consortium name="The Broad Institute Genome Sequencing Center for Infectious Disease"/>
            <person name="Wu L."/>
            <person name="Ma J."/>
        </authorList>
    </citation>
    <scope>NUCLEOTIDE SEQUENCE [LARGE SCALE GENOMIC DNA]</scope>
    <source>
        <strain evidence="3">ZS-22-S1</strain>
    </source>
</reference>